<accession>A0A9E7K7P9</accession>
<dbReference type="EMBL" id="CP097507">
    <property type="protein sequence ID" value="URE07534.1"/>
    <property type="molecule type" value="Genomic_DNA"/>
</dbReference>
<proteinExistence type="predicted"/>
<reference evidence="1" key="1">
    <citation type="submission" date="2022-05" db="EMBL/GenBank/DDBJ databases">
        <title>The Musa troglodytarum L. genome provides insights into the mechanism of non-climacteric behaviour and enrichment of carotenoids.</title>
        <authorList>
            <person name="Wang J."/>
        </authorList>
    </citation>
    <scope>NUCLEOTIDE SEQUENCE</scope>
    <source>
        <tissue evidence="1">Leaf</tissue>
    </source>
</reference>
<evidence type="ECO:0000313" key="1">
    <source>
        <dbReference type="EMBL" id="URE07534.1"/>
    </source>
</evidence>
<keyword evidence="2" id="KW-1185">Reference proteome</keyword>
<dbReference type="AlphaFoldDB" id="A0A9E7K7P9"/>
<evidence type="ECO:0000313" key="2">
    <source>
        <dbReference type="Proteomes" id="UP001055439"/>
    </source>
</evidence>
<feature type="non-terminal residue" evidence="1">
    <location>
        <position position="1"/>
    </location>
</feature>
<name>A0A9E7K7P9_9LILI</name>
<sequence length="61" mass="7090">SVFYAPSQKFKILTIANLLALRKLFNLSFVKKNMTIIKFAQSQCLIDFLWTISKIQNINHS</sequence>
<protein>
    <submittedName>
        <fullName evidence="1">Uncharacterized protein</fullName>
    </submittedName>
</protein>
<organism evidence="1 2">
    <name type="scientific">Musa troglodytarum</name>
    <name type="common">fe'i banana</name>
    <dbReference type="NCBI Taxonomy" id="320322"/>
    <lineage>
        <taxon>Eukaryota</taxon>
        <taxon>Viridiplantae</taxon>
        <taxon>Streptophyta</taxon>
        <taxon>Embryophyta</taxon>
        <taxon>Tracheophyta</taxon>
        <taxon>Spermatophyta</taxon>
        <taxon>Magnoliopsida</taxon>
        <taxon>Liliopsida</taxon>
        <taxon>Zingiberales</taxon>
        <taxon>Musaceae</taxon>
        <taxon>Musa</taxon>
    </lineage>
</organism>
<dbReference type="Proteomes" id="UP001055439">
    <property type="component" value="Chromosome 5"/>
</dbReference>
<gene>
    <name evidence="1" type="ORF">MUK42_34194</name>
</gene>